<dbReference type="EMBL" id="SRLO01000238">
    <property type="protein sequence ID" value="TNN65261.1"/>
    <property type="molecule type" value="Genomic_DNA"/>
</dbReference>
<name>A0A4Z2HI45_9TELE</name>
<evidence type="ECO:0000256" key="1">
    <source>
        <dbReference type="SAM" id="MobiDB-lite"/>
    </source>
</evidence>
<evidence type="ECO:0000313" key="2">
    <source>
        <dbReference type="EMBL" id="TNN65261.1"/>
    </source>
</evidence>
<gene>
    <name evidence="2" type="ORF">EYF80_024550</name>
</gene>
<protein>
    <submittedName>
        <fullName evidence="2">Uncharacterized protein</fullName>
    </submittedName>
</protein>
<accession>A0A4Z2HI45</accession>
<reference evidence="2 3" key="1">
    <citation type="submission" date="2019-03" db="EMBL/GenBank/DDBJ databases">
        <title>First draft genome of Liparis tanakae, snailfish: a comprehensive survey of snailfish specific genes.</title>
        <authorList>
            <person name="Kim W."/>
            <person name="Song I."/>
            <person name="Jeong J.-H."/>
            <person name="Kim D."/>
            <person name="Kim S."/>
            <person name="Ryu S."/>
            <person name="Song J.Y."/>
            <person name="Lee S.K."/>
        </authorList>
    </citation>
    <scope>NUCLEOTIDE SEQUENCE [LARGE SCALE GENOMIC DNA]</scope>
    <source>
        <tissue evidence="2">Muscle</tissue>
    </source>
</reference>
<dbReference type="Proteomes" id="UP000314294">
    <property type="component" value="Unassembled WGS sequence"/>
</dbReference>
<evidence type="ECO:0000313" key="3">
    <source>
        <dbReference type="Proteomes" id="UP000314294"/>
    </source>
</evidence>
<organism evidence="2 3">
    <name type="scientific">Liparis tanakae</name>
    <name type="common">Tanaka's snailfish</name>
    <dbReference type="NCBI Taxonomy" id="230148"/>
    <lineage>
        <taxon>Eukaryota</taxon>
        <taxon>Metazoa</taxon>
        <taxon>Chordata</taxon>
        <taxon>Craniata</taxon>
        <taxon>Vertebrata</taxon>
        <taxon>Euteleostomi</taxon>
        <taxon>Actinopterygii</taxon>
        <taxon>Neopterygii</taxon>
        <taxon>Teleostei</taxon>
        <taxon>Neoteleostei</taxon>
        <taxon>Acanthomorphata</taxon>
        <taxon>Eupercaria</taxon>
        <taxon>Perciformes</taxon>
        <taxon>Cottioidei</taxon>
        <taxon>Cottales</taxon>
        <taxon>Liparidae</taxon>
        <taxon>Liparis</taxon>
    </lineage>
</organism>
<proteinExistence type="predicted"/>
<feature type="region of interest" description="Disordered" evidence="1">
    <location>
        <begin position="1"/>
        <end position="28"/>
    </location>
</feature>
<keyword evidence="3" id="KW-1185">Reference proteome</keyword>
<sequence>MSETQGFPAKPHTQESMTSPGPAPKHFCGFSQTVAHKNSIPNVVLKRPTNCELHMHQKNSLSNLFQSDFKEGGEVSKKGTLDRMSVMILSGREK</sequence>
<dbReference type="AlphaFoldDB" id="A0A4Z2HI45"/>
<comment type="caution">
    <text evidence="2">The sequence shown here is derived from an EMBL/GenBank/DDBJ whole genome shotgun (WGS) entry which is preliminary data.</text>
</comment>